<keyword evidence="4" id="KW-1185">Reference proteome</keyword>
<feature type="transmembrane region" description="Helical" evidence="1">
    <location>
        <begin position="27"/>
        <end position="46"/>
    </location>
</feature>
<dbReference type="Pfam" id="PF07727">
    <property type="entry name" value="RVT_2"/>
    <property type="match status" value="1"/>
</dbReference>
<evidence type="ECO:0000259" key="2">
    <source>
        <dbReference type="Pfam" id="PF07727"/>
    </source>
</evidence>
<dbReference type="InterPro" id="IPR013103">
    <property type="entry name" value="RVT_2"/>
</dbReference>
<protein>
    <recommendedName>
        <fullName evidence="2">Reverse transcriptase Ty1/copia-type domain-containing protein</fullName>
    </recommendedName>
</protein>
<evidence type="ECO:0000313" key="4">
    <source>
        <dbReference type="Proteomes" id="UP001630127"/>
    </source>
</evidence>
<name>A0ABD2XY29_9GENT</name>
<sequence length="100" mass="12157">MKYKSNEEVEKFKVRFVAKRYKQKSGINYFEIFALVIRFNAVRLIISFVTRNKWRIYQIDVKSIFFFGVLEEEVYVKQLAGFVRKCEENKVHRLKRVLLV</sequence>
<evidence type="ECO:0000313" key="3">
    <source>
        <dbReference type="EMBL" id="KAL3498452.1"/>
    </source>
</evidence>
<dbReference type="Proteomes" id="UP001630127">
    <property type="component" value="Unassembled WGS sequence"/>
</dbReference>
<gene>
    <name evidence="3" type="ORF">ACH5RR_041184</name>
</gene>
<evidence type="ECO:0000256" key="1">
    <source>
        <dbReference type="SAM" id="Phobius"/>
    </source>
</evidence>
<keyword evidence="1" id="KW-0812">Transmembrane</keyword>
<organism evidence="3 4">
    <name type="scientific">Cinchona calisaya</name>
    <dbReference type="NCBI Taxonomy" id="153742"/>
    <lineage>
        <taxon>Eukaryota</taxon>
        <taxon>Viridiplantae</taxon>
        <taxon>Streptophyta</taxon>
        <taxon>Embryophyta</taxon>
        <taxon>Tracheophyta</taxon>
        <taxon>Spermatophyta</taxon>
        <taxon>Magnoliopsida</taxon>
        <taxon>eudicotyledons</taxon>
        <taxon>Gunneridae</taxon>
        <taxon>Pentapetalae</taxon>
        <taxon>asterids</taxon>
        <taxon>lamiids</taxon>
        <taxon>Gentianales</taxon>
        <taxon>Rubiaceae</taxon>
        <taxon>Cinchonoideae</taxon>
        <taxon>Cinchoneae</taxon>
        <taxon>Cinchona</taxon>
    </lineage>
</organism>
<feature type="domain" description="Reverse transcriptase Ty1/copia-type" evidence="2">
    <location>
        <begin position="4"/>
        <end position="98"/>
    </location>
</feature>
<reference evidence="3 4" key="1">
    <citation type="submission" date="2024-11" db="EMBL/GenBank/DDBJ databases">
        <title>A near-complete genome assembly of Cinchona calisaya.</title>
        <authorList>
            <person name="Lian D.C."/>
            <person name="Zhao X.W."/>
            <person name="Wei L."/>
        </authorList>
    </citation>
    <scope>NUCLEOTIDE SEQUENCE [LARGE SCALE GENOMIC DNA]</scope>
    <source>
        <tissue evidence="3">Nenye</tissue>
    </source>
</reference>
<dbReference type="EMBL" id="JBJUIK010000017">
    <property type="protein sequence ID" value="KAL3498452.1"/>
    <property type="molecule type" value="Genomic_DNA"/>
</dbReference>
<proteinExistence type="predicted"/>
<keyword evidence="1" id="KW-1133">Transmembrane helix</keyword>
<accession>A0ABD2XY29</accession>
<dbReference type="AlphaFoldDB" id="A0ABD2XY29"/>
<comment type="caution">
    <text evidence="3">The sequence shown here is derived from an EMBL/GenBank/DDBJ whole genome shotgun (WGS) entry which is preliminary data.</text>
</comment>
<keyword evidence="1" id="KW-0472">Membrane</keyword>